<comment type="caution">
    <text evidence="1">The sequence shown here is derived from an EMBL/GenBank/DDBJ whole genome shotgun (WGS) entry which is preliminary data.</text>
</comment>
<name>A0ABR2JN63_9PEZI</name>
<evidence type="ECO:0000313" key="2">
    <source>
        <dbReference type="Proteomes" id="UP001390339"/>
    </source>
</evidence>
<accession>A0ABR2JN63</accession>
<protein>
    <submittedName>
        <fullName evidence="1">Uncharacterized protein</fullName>
    </submittedName>
</protein>
<evidence type="ECO:0000313" key="1">
    <source>
        <dbReference type="EMBL" id="KAK8879963.1"/>
    </source>
</evidence>
<organism evidence="1 2">
    <name type="scientific">Apiospora arundinis</name>
    <dbReference type="NCBI Taxonomy" id="335852"/>
    <lineage>
        <taxon>Eukaryota</taxon>
        <taxon>Fungi</taxon>
        <taxon>Dikarya</taxon>
        <taxon>Ascomycota</taxon>
        <taxon>Pezizomycotina</taxon>
        <taxon>Sordariomycetes</taxon>
        <taxon>Xylariomycetidae</taxon>
        <taxon>Amphisphaeriales</taxon>
        <taxon>Apiosporaceae</taxon>
        <taxon>Apiospora</taxon>
    </lineage>
</organism>
<proteinExistence type="predicted"/>
<dbReference type="Proteomes" id="UP001390339">
    <property type="component" value="Unassembled WGS sequence"/>
</dbReference>
<reference evidence="1 2" key="1">
    <citation type="journal article" date="2024" name="IMA Fungus">
        <title>Apiospora arundinis, a panoply of carbohydrate-active enzymes and secondary metabolites.</title>
        <authorList>
            <person name="Sorensen T."/>
            <person name="Petersen C."/>
            <person name="Muurmann A.T."/>
            <person name="Christiansen J.V."/>
            <person name="Brundto M.L."/>
            <person name="Overgaard C.K."/>
            <person name="Boysen A.T."/>
            <person name="Wollenberg R.D."/>
            <person name="Larsen T.O."/>
            <person name="Sorensen J.L."/>
            <person name="Nielsen K.L."/>
            <person name="Sondergaard T.E."/>
        </authorList>
    </citation>
    <scope>NUCLEOTIDE SEQUENCE [LARGE SCALE GENOMIC DNA]</scope>
    <source>
        <strain evidence="1 2">AAU 773</strain>
    </source>
</reference>
<dbReference type="EMBL" id="JAPCWZ010000001">
    <property type="protein sequence ID" value="KAK8879963.1"/>
    <property type="molecule type" value="Genomic_DNA"/>
</dbReference>
<sequence>MAMTVSIMPSLEMGSAARQRAWPMNAMLQTAVSLILFSLCTSTVRQVAAWIAPAHVNLAWTPPQREDYLQKAGKPQPG</sequence>
<gene>
    <name evidence="1" type="ORF">PGQ11_001257</name>
</gene>
<keyword evidence="2" id="KW-1185">Reference proteome</keyword>